<dbReference type="SUPFAM" id="SSF48208">
    <property type="entry name" value="Six-hairpin glycosidases"/>
    <property type="match status" value="1"/>
</dbReference>
<dbReference type="InterPro" id="IPR008928">
    <property type="entry name" value="6-hairpin_glycosidase_sf"/>
</dbReference>
<dbReference type="InterPro" id="IPR012341">
    <property type="entry name" value="6hp_glycosidase-like_sf"/>
</dbReference>
<reference evidence="3 4" key="1">
    <citation type="submission" date="2016-01" db="EMBL/GenBank/DDBJ databases">
        <authorList>
            <person name="Oliw E.H."/>
        </authorList>
    </citation>
    <scope>NUCLEOTIDE SEQUENCE [LARGE SCALE GENOMIC DNA]</scope>
    <source>
        <strain evidence="3 4">DY10</strain>
    </source>
</reference>
<dbReference type="GO" id="GO:0005993">
    <property type="term" value="P:trehalose catabolic process"/>
    <property type="evidence" value="ECO:0007669"/>
    <property type="project" value="TreeGrafter"/>
</dbReference>
<evidence type="ECO:0000256" key="1">
    <source>
        <dbReference type="ARBA" id="ARBA00022801"/>
    </source>
</evidence>
<name>A0A1P9X2S8_9BACT</name>
<dbReference type="OrthoDB" id="106887at2"/>
<keyword evidence="1" id="KW-0378">Hydrolase</keyword>
<accession>A0A1P9X2S8</accession>
<dbReference type="Proteomes" id="UP000187941">
    <property type="component" value="Chromosome"/>
</dbReference>
<protein>
    <submittedName>
        <fullName evidence="3">Trehalase</fullName>
    </submittedName>
</protein>
<dbReference type="NCBIfam" id="NF009773">
    <property type="entry name" value="PRK13270.1"/>
    <property type="match status" value="1"/>
</dbReference>
<dbReference type="AlphaFoldDB" id="A0A1P9X2S8"/>
<dbReference type="InterPro" id="IPR018232">
    <property type="entry name" value="Glyco_hydro_37_CS"/>
</dbReference>
<dbReference type="PANTHER" id="PTHR23403:SF1">
    <property type="entry name" value="TREHALASE"/>
    <property type="match status" value="1"/>
</dbReference>
<dbReference type="KEGG" id="smon:AWR27_23180"/>
<dbReference type="InterPro" id="IPR001661">
    <property type="entry name" value="Glyco_hydro_37"/>
</dbReference>
<dbReference type="PANTHER" id="PTHR23403">
    <property type="entry name" value="TREHALASE"/>
    <property type="match status" value="1"/>
</dbReference>
<sequence>MTPTPDILFGELFRDVQLGRVFPDSKTFVDCIPKAAPETILAEYLTEKQQPGFDLSAFVRTHFELPGQVASDYVSDTTLSTAEHIDRLWDRLTRPADVPVPGDSRVPLPHPYVVPGGRFREIFYWDSYFTMLGLKEAGRTDQIWQMLQNFYHLANSLGFIPNGNRTYFLSRSQPPFYALMVNLLAEATSEPIIKFEHVSALQQEYKFWMAGADQVDEHTPAYRRVVAVGENIILNRYWDDTPTPRPEAYRQEIELTFEAEALGVAPEILYTHIRAACESGWDFSSRWFADPHKLATIHTADIVPIDLNCLLFSLETTISDAWGQVGHADVGQPHQEAATLRRTHIQNTFWNDETGFFHDYDFVKKQQTPALTLAGVFPLFFNLATPEQAARVHDRLKTDFLQPGGWVTTLVNSGQQWDWPNGWAPLQWIVYEGLMNYGFTETAHEGRDRWLALNDKVFKATGKMMEKYNVVDAALTTGGGEYPNQDGFGWTNGVYLALNDRMVE</sequence>
<dbReference type="Pfam" id="PF01204">
    <property type="entry name" value="Trehalase"/>
    <property type="match status" value="1"/>
</dbReference>
<dbReference type="GO" id="GO:0004555">
    <property type="term" value="F:alpha,alpha-trehalase activity"/>
    <property type="evidence" value="ECO:0007669"/>
    <property type="project" value="InterPro"/>
</dbReference>
<keyword evidence="2" id="KW-0326">Glycosidase</keyword>
<dbReference type="EMBL" id="CP014263">
    <property type="protein sequence ID" value="AQG81942.1"/>
    <property type="molecule type" value="Genomic_DNA"/>
</dbReference>
<evidence type="ECO:0000313" key="4">
    <source>
        <dbReference type="Proteomes" id="UP000187941"/>
    </source>
</evidence>
<dbReference type="STRING" id="1178516.AWR27_23180"/>
<dbReference type="PROSITE" id="PS00928">
    <property type="entry name" value="TREHALASE_2"/>
    <property type="match status" value="1"/>
</dbReference>
<gene>
    <name evidence="3" type="ORF">AWR27_23180</name>
</gene>
<evidence type="ECO:0000313" key="3">
    <source>
        <dbReference type="EMBL" id="AQG81942.1"/>
    </source>
</evidence>
<dbReference type="Gene3D" id="1.50.10.10">
    <property type="match status" value="1"/>
</dbReference>
<evidence type="ECO:0000256" key="2">
    <source>
        <dbReference type="ARBA" id="ARBA00023295"/>
    </source>
</evidence>
<keyword evidence="4" id="KW-1185">Reference proteome</keyword>
<proteinExistence type="predicted"/>
<dbReference type="PRINTS" id="PR00744">
    <property type="entry name" value="GLHYDRLASE37"/>
</dbReference>
<dbReference type="RefSeq" id="WP_077133419.1">
    <property type="nucleotide sequence ID" value="NZ_CP014263.1"/>
</dbReference>
<organism evidence="3 4">
    <name type="scientific">Spirosoma montaniterrae</name>
    <dbReference type="NCBI Taxonomy" id="1178516"/>
    <lineage>
        <taxon>Bacteria</taxon>
        <taxon>Pseudomonadati</taxon>
        <taxon>Bacteroidota</taxon>
        <taxon>Cytophagia</taxon>
        <taxon>Cytophagales</taxon>
        <taxon>Cytophagaceae</taxon>
        <taxon>Spirosoma</taxon>
    </lineage>
</organism>